<reference evidence="1" key="1">
    <citation type="submission" date="2014-05" db="EMBL/GenBank/DDBJ databases">
        <title>The transcriptome of the halophilic microalga Tetraselmis sp. GSL018 isolated from the Great Salt Lake, Utah.</title>
        <authorList>
            <person name="Jinkerson R.E."/>
            <person name="D'Adamo S."/>
            <person name="Posewitz M.C."/>
        </authorList>
    </citation>
    <scope>NUCLEOTIDE SEQUENCE</scope>
    <source>
        <strain evidence="1">GSL018</strain>
    </source>
</reference>
<name>A0A061QZU0_9CHLO</name>
<gene>
    <name evidence="1" type="ORF">TSPGSL018_19674</name>
</gene>
<dbReference type="EMBL" id="GBEZ01023044">
    <property type="protein sequence ID" value="JAC63821.1"/>
    <property type="molecule type" value="Transcribed_RNA"/>
</dbReference>
<dbReference type="AlphaFoldDB" id="A0A061QZU0"/>
<protein>
    <submittedName>
        <fullName evidence="1">Uncharacterized protein</fullName>
    </submittedName>
</protein>
<accession>A0A061QZU0</accession>
<organism evidence="1">
    <name type="scientific">Tetraselmis sp. GSL018</name>
    <dbReference type="NCBI Taxonomy" id="582737"/>
    <lineage>
        <taxon>Eukaryota</taxon>
        <taxon>Viridiplantae</taxon>
        <taxon>Chlorophyta</taxon>
        <taxon>core chlorophytes</taxon>
        <taxon>Chlorodendrophyceae</taxon>
        <taxon>Chlorodendrales</taxon>
        <taxon>Chlorodendraceae</taxon>
        <taxon>Tetraselmis</taxon>
    </lineage>
</organism>
<evidence type="ECO:0000313" key="1">
    <source>
        <dbReference type="EMBL" id="JAC63821.1"/>
    </source>
</evidence>
<sequence>MMSKVPTPVRAWGDISEIDSRVSYDTSWHDGINRKCVRASQALAAQAEKVPRPKSADPYGTRACLVHNADEPCSSGKQHLVGPSESGISSGRRTAAATLRTLEHKIRRHILNADLERLRKQPLPEVCKVVFHRAIANVKGQSACDLDYLAYAYVQFVVAVEANLPSDASHKAVERKIDAVLDVYFATLPGGRLYQVSKPDPFLLTALFVAAVTWDVNSLEITDKLSVNYSVSLPSLPNSSAETSKDLGMSMVFQLLRSSGLCSCAACYEIDELQCLIGRLSKAAAVKHGKHSKISKCFARVLTRA</sequence>
<proteinExistence type="predicted"/>